<feature type="coiled-coil region" evidence="1">
    <location>
        <begin position="167"/>
        <end position="381"/>
    </location>
</feature>
<evidence type="ECO:0000256" key="2">
    <source>
        <dbReference type="SAM" id="MobiDB-lite"/>
    </source>
</evidence>
<evidence type="ECO:0000313" key="4">
    <source>
        <dbReference type="Proteomes" id="UP001626550"/>
    </source>
</evidence>
<keyword evidence="1" id="KW-0175">Coiled coil</keyword>
<dbReference type="Proteomes" id="UP001626550">
    <property type="component" value="Unassembled WGS sequence"/>
</dbReference>
<accession>A0ABD2QMQ2</accession>
<proteinExistence type="predicted"/>
<organism evidence="3 4">
    <name type="scientific">Cichlidogyrus casuarinus</name>
    <dbReference type="NCBI Taxonomy" id="1844966"/>
    <lineage>
        <taxon>Eukaryota</taxon>
        <taxon>Metazoa</taxon>
        <taxon>Spiralia</taxon>
        <taxon>Lophotrochozoa</taxon>
        <taxon>Platyhelminthes</taxon>
        <taxon>Monogenea</taxon>
        <taxon>Monopisthocotylea</taxon>
        <taxon>Dactylogyridea</taxon>
        <taxon>Ancyrocephalidae</taxon>
        <taxon>Cichlidogyrus</taxon>
    </lineage>
</organism>
<feature type="compositionally biased region" description="Polar residues" evidence="2">
    <location>
        <begin position="408"/>
        <end position="421"/>
    </location>
</feature>
<protein>
    <submittedName>
        <fullName evidence="3">Uncharacterized protein</fullName>
    </submittedName>
</protein>
<feature type="region of interest" description="Disordered" evidence="2">
    <location>
        <begin position="389"/>
        <end position="501"/>
    </location>
</feature>
<dbReference type="Gene3D" id="1.10.287.1490">
    <property type="match status" value="1"/>
</dbReference>
<keyword evidence="4" id="KW-1185">Reference proteome</keyword>
<evidence type="ECO:0000256" key="1">
    <source>
        <dbReference type="SAM" id="Coils"/>
    </source>
</evidence>
<dbReference type="SUPFAM" id="SSF57997">
    <property type="entry name" value="Tropomyosin"/>
    <property type="match status" value="1"/>
</dbReference>
<dbReference type="EMBL" id="JBJKFK010000107">
    <property type="protein sequence ID" value="KAL3319716.1"/>
    <property type="molecule type" value="Genomic_DNA"/>
</dbReference>
<reference evidence="3 4" key="1">
    <citation type="submission" date="2024-11" db="EMBL/GenBank/DDBJ databases">
        <title>Adaptive evolution of stress response genes in parasites aligns with host niche diversity.</title>
        <authorList>
            <person name="Hahn C."/>
            <person name="Resl P."/>
        </authorList>
    </citation>
    <scope>NUCLEOTIDE SEQUENCE [LARGE SCALE GENOMIC DNA]</scope>
    <source>
        <strain evidence="3">EGGRZ-B1_66</strain>
        <tissue evidence="3">Body</tissue>
    </source>
</reference>
<comment type="caution">
    <text evidence="3">The sequence shown here is derived from an EMBL/GenBank/DDBJ whole genome shotgun (WGS) entry which is preliminary data.</text>
</comment>
<dbReference type="AlphaFoldDB" id="A0ABD2QMQ2"/>
<evidence type="ECO:0000313" key="3">
    <source>
        <dbReference type="EMBL" id="KAL3319716.1"/>
    </source>
</evidence>
<gene>
    <name evidence="3" type="ORF">Ciccas_001586</name>
</gene>
<name>A0ABD2QMQ2_9PLAT</name>
<feature type="compositionally biased region" description="Basic and acidic residues" evidence="2">
    <location>
        <begin position="478"/>
        <end position="493"/>
    </location>
</feature>
<sequence length="501" mass="57675">MNNSFENENLTPEVHYDSVIIEDASSNRRLEEMIEQRIKDEFDDISIGEDIDEEDSFITSSISQQLITCKPDSMEGSVNHSPEANGHSNFALNSRILDLSLINENSTSKNVMQDLHSDPKLGQWLDENLKLRQMFNSVSDQLNNSKQSTEELISKTNLAERSYRHTINIQKIEINELKDENSNISKKVDSLLQNIEQLNSELACKSHQFESLSDEKHRLQETISSLEIANSALTNQISELSTGKAIKRVTDLEHKFEETLARRKALDQEAFEDQLNLYQRKLDAREEECQQLKNEAKRLEFENDEIRNKLKSERTKFQLNLDELERINFETTPGSLRERLKEAEAKHQNAETSLKISLDANSLLQHELHDLREQLSIYERALDLRNRVNNKQASSTPRHEIGPKPLQATWSSIKPSKQGSNGDDDTQEQLNKEEDSLELPLLQSDEQKIDLSTPRNSSRSSKKPGLEPLLEQPETGNEEDKMQQFLKNFKDKSQQVSRQYG</sequence>